<dbReference type="InterPro" id="IPR037026">
    <property type="entry name" value="Vgr_OB-fold_dom_sf"/>
</dbReference>
<accession>A0A540WCV6</accession>
<dbReference type="Gene3D" id="2.40.50.230">
    <property type="entry name" value="Gp5 N-terminal domain"/>
    <property type="match status" value="1"/>
</dbReference>
<feature type="region of interest" description="Disordered" evidence="1">
    <location>
        <begin position="80"/>
        <end position="100"/>
    </location>
</feature>
<protein>
    <submittedName>
        <fullName evidence="3">Phage tail protein</fullName>
    </submittedName>
</protein>
<name>A0A540WCV6_9ACTN</name>
<reference evidence="3 4" key="1">
    <citation type="submission" date="2019-06" db="EMBL/GenBank/DDBJ databases">
        <title>Description of Kitasatospora acidophila sp. nov. isolated from pine grove soil, and reclassification of Streptomyces novaecaesareae to Kitasatospora novaeceasareae comb. nov.</title>
        <authorList>
            <person name="Kim M.J."/>
        </authorList>
    </citation>
    <scope>NUCLEOTIDE SEQUENCE [LARGE SCALE GENOMIC DNA]</scope>
    <source>
        <strain evidence="3 4">MMS16-CNU292</strain>
    </source>
</reference>
<keyword evidence="4" id="KW-1185">Reference proteome</keyword>
<dbReference type="EMBL" id="VIGB01000003">
    <property type="protein sequence ID" value="TQF06856.1"/>
    <property type="molecule type" value="Genomic_DNA"/>
</dbReference>
<organism evidence="3 4">
    <name type="scientific">Kitasatospora acidiphila</name>
    <dbReference type="NCBI Taxonomy" id="2567942"/>
    <lineage>
        <taxon>Bacteria</taxon>
        <taxon>Bacillati</taxon>
        <taxon>Actinomycetota</taxon>
        <taxon>Actinomycetes</taxon>
        <taxon>Kitasatosporales</taxon>
        <taxon>Streptomycetaceae</taxon>
        <taxon>Kitasatospora</taxon>
    </lineage>
</organism>
<evidence type="ECO:0000313" key="3">
    <source>
        <dbReference type="EMBL" id="TQF06856.1"/>
    </source>
</evidence>
<dbReference type="Proteomes" id="UP000319103">
    <property type="component" value="Unassembled WGS sequence"/>
</dbReference>
<evidence type="ECO:0000313" key="4">
    <source>
        <dbReference type="Proteomes" id="UP000319103"/>
    </source>
</evidence>
<feature type="domain" description="Gp5/Type VI secretion system Vgr protein OB-fold" evidence="2">
    <location>
        <begin position="12"/>
        <end position="84"/>
    </location>
</feature>
<comment type="caution">
    <text evidence="3">The sequence shown here is derived from an EMBL/GenBank/DDBJ whole genome shotgun (WGS) entry which is preliminary data.</text>
</comment>
<dbReference type="RefSeq" id="WP_141637263.1">
    <property type="nucleotide sequence ID" value="NZ_VIGB01000003.1"/>
</dbReference>
<dbReference type="SUPFAM" id="SSF69255">
    <property type="entry name" value="gp5 N-terminal domain-like"/>
    <property type="match status" value="1"/>
</dbReference>
<proteinExistence type="predicted"/>
<dbReference type="InterPro" id="IPR006531">
    <property type="entry name" value="Gp5/Vgr_OB"/>
</dbReference>
<dbReference type="Pfam" id="PF04717">
    <property type="entry name" value="Phage_base_V"/>
    <property type="match status" value="1"/>
</dbReference>
<dbReference type="OrthoDB" id="1907165at2"/>
<evidence type="ECO:0000259" key="2">
    <source>
        <dbReference type="Pfam" id="PF04717"/>
    </source>
</evidence>
<evidence type="ECO:0000256" key="1">
    <source>
        <dbReference type="SAM" id="MobiDB-lite"/>
    </source>
</evidence>
<sequence length="194" mass="20321">MSSTSTRNGLLVGVVHSLDDPDRLGRVQVAFPELGGVVSDWAGQATLMAGSNRGSMFRPEVGDEVVVGFLQGDMRAPYVLGGSWSKQSPPPPDDGNPTQNNWRSLTSRSGHVIRFDDTPGAEKVEVIDKDGQRSVVLDSAGKKVTVTAAQGDVEVHAPTGNIQLTGQTVEVRATGALTLAGAQVTITGDTVDIN</sequence>
<dbReference type="AlphaFoldDB" id="A0A540WCV6"/>
<dbReference type="Gene3D" id="3.10.450.190">
    <property type="match status" value="1"/>
</dbReference>
<gene>
    <name evidence="3" type="ORF">E6W39_37535</name>
</gene>
<dbReference type="SUPFAM" id="SSF69349">
    <property type="entry name" value="Phage fibre proteins"/>
    <property type="match status" value="1"/>
</dbReference>